<dbReference type="SUPFAM" id="SSF55186">
    <property type="entry name" value="ThrRS/AlaRS common domain"/>
    <property type="match status" value="1"/>
</dbReference>
<evidence type="ECO:0000259" key="15">
    <source>
        <dbReference type="PROSITE" id="PS51880"/>
    </source>
</evidence>
<evidence type="ECO:0000256" key="13">
    <source>
        <dbReference type="ARBA" id="ARBA00031900"/>
    </source>
</evidence>
<dbReference type="Pfam" id="PF02824">
    <property type="entry name" value="TGS"/>
    <property type="match status" value="1"/>
</dbReference>
<dbReference type="PROSITE" id="PS51880">
    <property type="entry name" value="TGS"/>
    <property type="match status" value="1"/>
</dbReference>
<reference evidence="16" key="1">
    <citation type="journal article" date="2013" name="Nat. Biotechnol.">
        <title>Draft genome sequence of chickpea (Cicer arietinum) provides a resource for trait improvement.</title>
        <authorList>
            <person name="Varshney R.K."/>
            <person name="Song C."/>
            <person name="Saxena R.K."/>
            <person name="Azam S."/>
            <person name="Yu S."/>
            <person name="Sharpe A.G."/>
            <person name="Cannon S."/>
            <person name="Baek J."/>
            <person name="Rosen B.D."/>
            <person name="Tar'an B."/>
            <person name="Millan T."/>
            <person name="Zhang X."/>
            <person name="Ramsay L.D."/>
            <person name="Iwata A."/>
            <person name="Wang Y."/>
            <person name="Nelson W."/>
            <person name="Farmer A.D."/>
            <person name="Gaur P.M."/>
            <person name="Soderlund C."/>
            <person name="Penmetsa R.V."/>
            <person name="Xu C."/>
            <person name="Bharti A.K."/>
            <person name="He W."/>
            <person name="Winter P."/>
            <person name="Zhao S."/>
            <person name="Hane J.K."/>
            <person name="Carrasquilla-Garcia N."/>
            <person name="Condie J.A."/>
            <person name="Upadhyaya H.D."/>
            <person name="Luo M.C."/>
            <person name="Thudi M."/>
            <person name="Gowda C.L."/>
            <person name="Singh N.P."/>
            <person name="Lichtenzveig J."/>
            <person name="Gali K.K."/>
            <person name="Rubio J."/>
            <person name="Nadarajan N."/>
            <person name="Dolezel J."/>
            <person name="Bansal K.C."/>
            <person name="Xu X."/>
            <person name="Edwards D."/>
            <person name="Zhang G."/>
            <person name="Kahl G."/>
            <person name="Gil J."/>
            <person name="Singh K.B."/>
            <person name="Datta S.K."/>
            <person name="Jackson S.A."/>
            <person name="Wang J."/>
            <person name="Cook D.R."/>
        </authorList>
    </citation>
    <scope>NUCLEOTIDE SEQUENCE [LARGE SCALE GENOMIC DNA]</scope>
    <source>
        <strain evidence="16">cv. CDC Frontier</strain>
    </source>
</reference>
<accession>A0A3Q7XT84</accession>
<dbReference type="GO" id="GO:0006606">
    <property type="term" value="P:protein import into nucleus"/>
    <property type="evidence" value="ECO:0007669"/>
    <property type="project" value="InterPro"/>
</dbReference>
<keyword evidence="7" id="KW-0677">Repeat</keyword>
<evidence type="ECO:0000256" key="14">
    <source>
        <dbReference type="ARBA" id="ARBA00049515"/>
    </source>
</evidence>
<dbReference type="CDD" id="cd01667">
    <property type="entry name" value="TGS_ThrRS"/>
    <property type="match status" value="1"/>
</dbReference>
<dbReference type="OrthoDB" id="1432038at2759"/>
<organism evidence="16 17">
    <name type="scientific">Cicer arietinum</name>
    <name type="common">Chickpea</name>
    <name type="synonym">Garbanzo</name>
    <dbReference type="NCBI Taxonomy" id="3827"/>
    <lineage>
        <taxon>Eukaryota</taxon>
        <taxon>Viridiplantae</taxon>
        <taxon>Streptophyta</taxon>
        <taxon>Embryophyta</taxon>
        <taxon>Tracheophyta</taxon>
        <taxon>Spermatophyta</taxon>
        <taxon>Magnoliopsida</taxon>
        <taxon>eudicotyledons</taxon>
        <taxon>Gunneridae</taxon>
        <taxon>Pentapetalae</taxon>
        <taxon>rosids</taxon>
        <taxon>fabids</taxon>
        <taxon>Fabales</taxon>
        <taxon>Fabaceae</taxon>
        <taxon>Papilionoideae</taxon>
        <taxon>50 kb inversion clade</taxon>
        <taxon>NPAAA clade</taxon>
        <taxon>Hologalegina</taxon>
        <taxon>IRL clade</taxon>
        <taxon>Cicereae</taxon>
        <taxon>Cicer</taxon>
    </lineage>
</organism>
<dbReference type="InterPro" id="IPR012675">
    <property type="entry name" value="Beta-grasp_dom_sf"/>
</dbReference>
<evidence type="ECO:0000256" key="7">
    <source>
        <dbReference type="ARBA" id="ARBA00022737"/>
    </source>
</evidence>
<dbReference type="GO" id="GO:0005634">
    <property type="term" value="C:nucleus"/>
    <property type="evidence" value="ECO:0007669"/>
    <property type="project" value="UniProtKB-SubCell"/>
</dbReference>
<evidence type="ECO:0000313" key="16">
    <source>
        <dbReference type="Proteomes" id="UP000087171"/>
    </source>
</evidence>
<evidence type="ECO:0000256" key="4">
    <source>
        <dbReference type="ARBA" id="ARBA00022448"/>
    </source>
</evidence>
<comment type="similarity">
    <text evidence="2">Belongs to the class-II aminoacyl-tRNA synthetase family.</text>
</comment>
<name>A0A3Q7XT84_CICAR</name>
<comment type="catalytic activity">
    <reaction evidence="14">
        <text>tRNA(Thr) + L-threonine + ATP = L-threonyl-tRNA(Thr) + AMP + diphosphate + H(+)</text>
        <dbReference type="Rhea" id="RHEA:24624"/>
        <dbReference type="Rhea" id="RHEA-COMP:9670"/>
        <dbReference type="Rhea" id="RHEA-COMP:9704"/>
        <dbReference type="ChEBI" id="CHEBI:15378"/>
        <dbReference type="ChEBI" id="CHEBI:30616"/>
        <dbReference type="ChEBI" id="CHEBI:33019"/>
        <dbReference type="ChEBI" id="CHEBI:57926"/>
        <dbReference type="ChEBI" id="CHEBI:78442"/>
        <dbReference type="ChEBI" id="CHEBI:78534"/>
        <dbReference type="ChEBI" id="CHEBI:456215"/>
        <dbReference type="EC" id="6.1.1.3"/>
    </reaction>
</comment>
<dbReference type="FunFam" id="3.10.20.30:FF:000006">
    <property type="entry name" value="Threonine--tRNA ligase, cytoplasmic"/>
    <property type="match status" value="1"/>
</dbReference>
<keyword evidence="12" id="KW-0030">Aminoacyl-tRNA synthetase</keyword>
<evidence type="ECO:0000256" key="5">
    <source>
        <dbReference type="ARBA" id="ARBA00022490"/>
    </source>
</evidence>
<protein>
    <recommendedName>
        <fullName evidence="3">threonine--tRNA ligase</fullName>
        <ecNumber evidence="3">6.1.1.3</ecNumber>
    </recommendedName>
    <alternativeName>
        <fullName evidence="13">Threonyl-tRNA synthetase</fullName>
    </alternativeName>
</protein>
<dbReference type="PANTHER" id="PTHR10527">
    <property type="entry name" value="IMPORTIN BETA"/>
    <property type="match status" value="1"/>
</dbReference>
<keyword evidence="5" id="KW-0963">Cytoplasm</keyword>
<dbReference type="InterPro" id="IPR018163">
    <property type="entry name" value="Thr/Ala-tRNA-synth_IIc_edit"/>
</dbReference>
<dbReference type="InterPro" id="IPR041653">
    <property type="entry name" value="Importin_rep_4"/>
</dbReference>
<dbReference type="GO" id="GO:0006412">
    <property type="term" value="P:translation"/>
    <property type="evidence" value="ECO:0007669"/>
    <property type="project" value="UniProtKB-KW"/>
</dbReference>
<keyword evidence="9" id="KW-0067">ATP-binding</keyword>
<dbReference type="SUPFAM" id="SSF81271">
    <property type="entry name" value="TGS-like"/>
    <property type="match status" value="1"/>
</dbReference>
<feature type="domain" description="TGS" evidence="15">
    <location>
        <begin position="39"/>
        <end position="101"/>
    </location>
</feature>
<keyword evidence="8" id="KW-0547">Nucleotide-binding</keyword>
<dbReference type="Pfam" id="PF18808">
    <property type="entry name" value="Importin_rep_4"/>
    <property type="match status" value="1"/>
</dbReference>
<dbReference type="EC" id="6.1.1.3" evidence="3"/>
<evidence type="ECO:0000256" key="6">
    <source>
        <dbReference type="ARBA" id="ARBA00022598"/>
    </source>
</evidence>
<evidence type="ECO:0000256" key="3">
    <source>
        <dbReference type="ARBA" id="ARBA00013163"/>
    </source>
</evidence>
<dbReference type="Gene3D" id="3.10.20.30">
    <property type="match status" value="1"/>
</dbReference>
<dbReference type="GO" id="GO:0004829">
    <property type="term" value="F:threonine-tRNA ligase activity"/>
    <property type="evidence" value="ECO:0007669"/>
    <property type="project" value="UniProtKB-EC"/>
</dbReference>
<keyword evidence="11" id="KW-0653">Protein transport</keyword>
<comment type="subcellular location">
    <subcellularLocation>
        <location evidence="1">Cytoplasm</location>
    </subcellularLocation>
</comment>
<sequence>MVVHAKDEPYLPTSIPKSVRIFEWIQEEQQICLLSPYIDVIKVLLPDGNVKEGKKWQTTHLDIAREISKNLTNNALIAKVNCVLWDMTRPLEEDSQLQIFRFDNDEGHDTLWHSSAHILGQSHETEYGCKIFIGPCTTRGEGFYSDVFCGDSRLNDDHFKLIKARALKAVAKKQPFQQFVITLVEARECVAGMARKMSHFTSRLFAILMKMLLDIEDDPTWHTAELEDEDASETSNYSVGQECLDRLSISLGRNPIVPVASEQLLAYLATPEWQKRLAALIALAQIAEGCSKVMIKNLEQVVTMVLNSSPDQHPHVRLAAINAIGVFPALAAAMDDFQNPRVEIHAASTLLNFSENCTHDILTPYLDGIVCNLPVLLQNGYMVNAIDKSTSRGSKVSGLTIVYNVTFLGSIPYGYIFRW</sequence>
<evidence type="ECO:0000256" key="10">
    <source>
        <dbReference type="ARBA" id="ARBA00022917"/>
    </source>
</evidence>
<evidence type="ECO:0000256" key="1">
    <source>
        <dbReference type="ARBA" id="ARBA00004496"/>
    </source>
</evidence>
<evidence type="ECO:0000256" key="12">
    <source>
        <dbReference type="ARBA" id="ARBA00023146"/>
    </source>
</evidence>
<dbReference type="Gene3D" id="1.25.10.10">
    <property type="entry name" value="Leucine-rich Repeat Variant"/>
    <property type="match status" value="1"/>
</dbReference>
<proteinExistence type="inferred from homology"/>
<keyword evidence="4" id="KW-0813">Transport</keyword>
<keyword evidence="10" id="KW-0648">Protein biosynthesis</keyword>
<dbReference type="Proteomes" id="UP000087171">
    <property type="component" value="Chromosome Ca6"/>
</dbReference>
<dbReference type="GO" id="GO:0005524">
    <property type="term" value="F:ATP binding"/>
    <property type="evidence" value="ECO:0007669"/>
    <property type="project" value="UniProtKB-KW"/>
</dbReference>
<evidence type="ECO:0000256" key="11">
    <source>
        <dbReference type="ARBA" id="ARBA00022927"/>
    </source>
</evidence>
<dbReference type="RefSeq" id="XP_027191153.1">
    <property type="nucleotide sequence ID" value="XM_027335352.1"/>
</dbReference>
<dbReference type="AlphaFoldDB" id="A0A3Q7XT84"/>
<reference evidence="17" key="2">
    <citation type="submission" date="2025-08" db="UniProtKB">
        <authorList>
            <consortium name="RefSeq"/>
        </authorList>
    </citation>
    <scope>IDENTIFICATION</scope>
    <source>
        <tissue evidence="17">Etiolated seedlings</tissue>
    </source>
</reference>
<dbReference type="InterPro" id="IPR012676">
    <property type="entry name" value="TGS-like"/>
</dbReference>
<evidence type="ECO:0000256" key="2">
    <source>
        <dbReference type="ARBA" id="ARBA00008226"/>
    </source>
</evidence>
<dbReference type="InterPro" id="IPR011989">
    <property type="entry name" value="ARM-like"/>
</dbReference>
<evidence type="ECO:0000256" key="8">
    <source>
        <dbReference type="ARBA" id="ARBA00022741"/>
    </source>
</evidence>
<gene>
    <name evidence="17" type="primary">LOC113787022</name>
</gene>
<dbReference type="InterPro" id="IPR040122">
    <property type="entry name" value="Importin_beta"/>
</dbReference>
<evidence type="ECO:0000313" key="17">
    <source>
        <dbReference type="RefSeq" id="XP_027191153.1"/>
    </source>
</evidence>
<keyword evidence="6" id="KW-0436">Ligase</keyword>
<dbReference type="InterPro" id="IPR004095">
    <property type="entry name" value="TGS"/>
</dbReference>
<evidence type="ECO:0000256" key="9">
    <source>
        <dbReference type="ARBA" id="ARBA00022840"/>
    </source>
</evidence>
<keyword evidence="16" id="KW-1185">Reference proteome</keyword>
<dbReference type="GO" id="GO:0005737">
    <property type="term" value="C:cytoplasm"/>
    <property type="evidence" value="ECO:0007669"/>
    <property type="project" value="UniProtKB-SubCell"/>
</dbReference>
<dbReference type="STRING" id="3827.A0A3Q7XT84"/>
<dbReference type="SUPFAM" id="SSF48371">
    <property type="entry name" value="ARM repeat"/>
    <property type="match status" value="1"/>
</dbReference>
<dbReference type="InterPro" id="IPR016024">
    <property type="entry name" value="ARM-type_fold"/>
</dbReference>